<dbReference type="InterPro" id="IPR001867">
    <property type="entry name" value="OmpR/PhoB-type_DNA-bd"/>
</dbReference>
<evidence type="ECO:0000259" key="8">
    <source>
        <dbReference type="PROSITE" id="PS50110"/>
    </source>
</evidence>
<feature type="modified residue" description="4-aspartylphosphate" evidence="6">
    <location>
        <position position="53"/>
    </location>
</feature>
<keyword evidence="5" id="KW-0804">Transcription</keyword>
<dbReference type="CDD" id="cd17574">
    <property type="entry name" value="REC_OmpR"/>
    <property type="match status" value="1"/>
</dbReference>
<protein>
    <submittedName>
        <fullName evidence="10">Response regulator transcription factor</fullName>
    </submittedName>
</protein>
<dbReference type="Proteomes" id="UP000663937">
    <property type="component" value="Chromosome"/>
</dbReference>
<evidence type="ECO:0000313" key="11">
    <source>
        <dbReference type="Proteomes" id="UP000663937"/>
    </source>
</evidence>
<dbReference type="InterPro" id="IPR011006">
    <property type="entry name" value="CheY-like_superfamily"/>
</dbReference>
<dbReference type="SMART" id="SM00862">
    <property type="entry name" value="Trans_reg_C"/>
    <property type="match status" value="1"/>
</dbReference>
<feature type="domain" description="OmpR/PhoB-type" evidence="9">
    <location>
        <begin position="129"/>
        <end position="228"/>
    </location>
</feature>
<feature type="domain" description="Response regulatory" evidence="8">
    <location>
        <begin position="4"/>
        <end position="117"/>
    </location>
</feature>
<dbReference type="RefSeq" id="WP_227425415.1">
    <property type="nucleotide sequence ID" value="NZ_CP071868.1"/>
</dbReference>
<dbReference type="Pfam" id="PF00072">
    <property type="entry name" value="Response_reg"/>
    <property type="match status" value="1"/>
</dbReference>
<dbReference type="InterPro" id="IPR016032">
    <property type="entry name" value="Sig_transdc_resp-reg_C-effctor"/>
</dbReference>
<dbReference type="InterPro" id="IPR039420">
    <property type="entry name" value="WalR-like"/>
</dbReference>
<evidence type="ECO:0000256" key="3">
    <source>
        <dbReference type="ARBA" id="ARBA00023015"/>
    </source>
</evidence>
<dbReference type="KEGG" id="psic:J4E96_08975"/>
<dbReference type="GO" id="GO:0032993">
    <property type="term" value="C:protein-DNA complex"/>
    <property type="evidence" value="ECO:0007669"/>
    <property type="project" value="TreeGrafter"/>
</dbReference>
<evidence type="ECO:0000259" key="9">
    <source>
        <dbReference type="PROSITE" id="PS51755"/>
    </source>
</evidence>
<reference evidence="10" key="1">
    <citation type="submission" date="2021-03" db="EMBL/GenBank/DDBJ databases">
        <title>Pengzhenrongella sicca gen. nov., sp. nov., a new member of suborder Micrococcineae isolated from High-Arctic tundra soil.</title>
        <authorList>
            <person name="Peng F."/>
        </authorList>
    </citation>
    <scope>NUCLEOTIDE SEQUENCE</scope>
    <source>
        <strain evidence="10">LRZ-2</strain>
    </source>
</reference>
<dbReference type="CDD" id="cd00383">
    <property type="entry name" value="trans_reg_C"/>
    <property type="match status" value="1"/>
</dbReference>
<evidence type="ECO:0000256" key="2">
    <source>
        <dbReference type="ARBA" id="ARBA00023012"/>
    </source>
</evidence>
<evidence type="ECO:0000313" key="10">
    <source>
        <dbReference type="EMBL" id="QTE31031.1"/>
    </source>
</evidence>
<gene>
    <name evidence="10" type="ORF">J4E96_08975</name>
</gene>
<dbReference type="GO" id="GO:0005829">
    <property type="term" value="C:cytosol"/>
    <property type="evidence" value="ECO:0007669"/>
    <property type="project" value="TreeGrafter"/>
</dbReference>
<name>A0A8A4ZI13_9MICO</name>
<dbReference type="InterPro" id="IPR036388">
    <property type="entry name" value="WH-like_DNA-bd_sf"/>
</dbReference>
<dbReference type="GO" id="GO:0000156">
    <property type="term" value="F:phosphorelay response regulator activity"/>
    <property type="evidence" value="ECO:0007669"/>
    <property type="project" value="TreeGrafter"/>
</dbReference>
<evidence type="ECO:0000256" key="1">
    <source>
        <dbReference type="ARBA" id="ARBA00022553"/>
    </source>
</evidence>
<dbReference type="PROSITE" id="PS51755">
    <property type="entry name" value="OMPR_PHOB"/>
    <property type="match status" value="1"/>
</dbReference>
<keyword evidence="4 7" id="KW-0238">DNA-binding</keyword>
<keyword evidence="1 6" id="KW-0597">Phosphoprotein</keyword>
<dbReference type="PROSITE" id="PS50110">
    <property type="entry name" value="RESPONSE_REGULATORY"/>
    <property type="match status" value="1"/>
</dbReference>
<dbReference type="PANTHER" id="PTHR48111:SF1">
    <property type="entry name" value="TWO-COMPONENT RESPONSE REGULATOR ORR33"/>
    <property type="match status" value="1"/>
</dbReference>
<evidence type="ECO:0000256" key="7">
    <source>
        <dbReference type="PROSITE-ProRule" id="PRU01091"/>
    </source>
</evidence>
<dbReference type="EMBL" id="CP071868">
    <property type="protein sequence ID" value="QTE31031.1"/>
    <property type="molecule type" value="Genomic_DNA"/>
</dbReference>
<feature type="DNA-binding region" description="OmpR/PhoB-type" evidence="7">
    <location>
        <begin position="129"/>
        <end position="228"/>
    </location>
</feature>
<dbReference type="Pfam" id="PF00486">
    <property type="entry name" value="Trans_reg_C"/>
    <property type="match status" value="1"/>
</dbReference>
<dbReference type="SUPFAM" id="SSF46894">
    <property type="entry name" value="C-terminal effector domain of the bipartite response regulators"/>
    <property type="match status" value="1"/>
</dbReference>
<proteinExistence type="predicted"/>
<dbReference type="Gene3D" id="3.40.50.2300">
    <property type="match status" value="1"/>
</dbReference>
<keyword evidence="11" id="KW-1185">Reference proteome</keyword>
<keyword evidence="3" id="KW-0805">Transcription regulation</keyword>
<organism evidence="10 11">
    <name type="scientific">Pengzhenrongella sicca</name>
    <dbReference type="NCBI Taxonomy" id="2819238"/>
    <lineage>
        <taxon>Bacteria</taxon>
        <taxon>Bacillati</taxon>
        <taxon>Actinomycetota</taxon>
        <taxon>Actinomycetes</taxon>
        <taxon>Micrococcales</taxon>
        <taxon>Pengzhenrongella</taxon>
    </lineage>
</organism>
<dbReference type="Gene3D" id="6.10.250.690">
    <property type="match status" value="1"/>
</dbReference>
<keyword evidence="2" id="KW-0902">Two-component regulatory system</keyword>
<dbReference type="AlphaFoldDB" id="A0A8A4ZI13"/>
<dbReference type="InterPro" id="IPR001789">
    <property type="entry name" value="Sig_transdc_resp-reg_receiver"/>
</dbReference>
<evidence type="ECO:0000256" key="4">
    <source>
        <dbReference type="ARBA" id="ARBA00023125"/>
    </source>
</evidence>
<dbReference type="Gene3D" id="1.10.10.10">
    <property type="entry name" value="Winged helix-like DNA-binding domain superfamily/Winged helix DNA-binding domain"/>
    <property type="match status" value="1"/>
</dbReference>
<evidence type="ECO:0000256" key="5">
    <source>
        <dbReference type="ARBA" id="ARBA00023163"/>
    </source>
</evidence>
<dbReference type="GO" id="GO:0006355">
    <property type="term" value="P:regulation of DNA-templated transcription"/>
    <property type="evidence" value="ECO:0007669"/>
    <property type="project" value="InterPro"/>
</dbReference>
<dbReference type="PANTHER" id="PTHR48111">
    <property type="entry name" value="REGULATOR OF RPOS"/>
    <property type="match status" value="1"/>
</dbReference>
<dbReference type="SUPFAM" id="SSF52172">
    <property type="entry name" value="CheY-like"/>
    <property type="match status" value="1"/>
</dbReference>
<evidence type="ECO:0000256" key="6">
    <source>
        <dbReference type="PROSITE-ProRule" id="PRU00169"/>
    </source>
</evidence>
<dbReference type="SMART" id="SM00448">
    <property type="entry name" value="REC"/>
    <property type="match status" value="1"/>
</dbReference>
<dbReference type="GO" id="GO:0000976">
    <property type="term" value="F:transcription cis-regulatory region binding"/>
    <property type="evidence" value="ECO:0007669"/>
    <property type="project" value="TreeGrafter"/>
</dbReference>
<sequence length="236" mass="26245">MCSNVVVAEDDSLQSELVRRYLEHENHTVTIVGNGHDAIAHVRAHSPDLLILDVMMPGIDGLEVCRILRRDCEVAILMLTARSTEDDLLQGLDLGADDYMTKPFSPRELMARVRTLLRRKGSGPNDEPEERLQVGALAVDSLRHEVSLDGAAVECTPAEFRLLEAFASNPGQVLTRTQLLGQMHGFGEFMTERTIDFHVKNLRKKLEPQPRRPVRLLTVYGIGYKLADGPGPVRAS</sequence>
<accession>A0A8A4ZI13</accession>